<dbReference type="NCBIfam" id="TIGR00732">
    <property type="entry name" value="dprA"/>
    <property type="match status" value="1"/>
</dbReference>
<accession>A0A1F5Q2J5</accession>
<dbReference type="SUPFAM" id="SSF102405">
    <property type="entry name" value="MCP/YpsA-like"/>
    <property type="match status" value="1"/>
</dbReference>
<dbReference type="Gene3D" id="1.10.10.10">
    <property type="entry name" value="Winged helix-like DNA-binding domain superfamily/Winged helix DNA-binding domain"/>
    <property type="match status" value="1"/>
</dbReference>
<name>A0A1F5Q2J5_9BACT</name>
<evidence type="ECO:0000259" key="3">
    <source>
        <dbReference type="Pfam" id="PF17782"/>
    </source>
</evidence>
<gene>
    <name evidence="4" type="ORF">A3B10_01760</name>
</gene>
<evidence type="ECO:0000259" key="2">
    <source>
        <dbReference type="Pfam" id="PF02481"/>
    </source>
</evidence>
<evidence type="ECO:0000313" key="4">
    <source>
        <dbReference type="EMBL" id="OGE96393.1"/>
    </source>
</evidence>
<dbReference type="InterPro" id="IPR041614">
    <property type="entry name" value="DprA_WH"/>
</dbReference>
<dbReference type="AlphaFoldDB" id="A0A1F5Q2J5"/>
<dbReference type="STRING" id="1817841.A3B10_01760"/>
<protein>
    <submittedName>
        <fullName evidence="4">DNA protecting protein DprA</fullName>
    </submittedName>
</protein>
<dbReference type="GO" id="GO:0009294">
    <property type="term" value="P:DNA-mediated transformation"/>
    <property type="evidence" value="ECO:0007669"/>
    <property type="project" value="InterPro"/>
</dbReference>
<dbReference type="EMBL" id="MFFB01000005">
    <property type="protein sequence ID" value="OGE96393.1"/>
    <property type="molecule type" value="Genomic_DNA"/>
</dbReference>
<dbReference type="Pfam" id="PF02481">
    <property type="entry name" value="DNA_processg_A"/>
    <property type="match status" value="1"/>
</dbReference>
<feature type="domain" description="DprA winged helix" evidence="3">
    <location>
        <begin position="304"/>
        <end position="357"/>
    </location>
</feature>
<dbReference type="PANTHER" id="PTHR43022:SF1">
    <property type="entry name" value="PROTEIN SMF"/>
    <property type="match status" value="1"/>
</dbReference>
<dbReference type="PANTHER" id="PTHR43022">
    <property type="entry name" value="PROTEIN SMF"/>
    <property type="match status" value="1"/>
</dbReference>
<evidence type="ECO:0000313" key="5">
    <source>
        <dbReference type="Proteomes" id="UP000177281"/>
    </source>
</evidence>
<dbReference type="Proteomes" id="UP000177281">
    <property type="component" value="Unassembled WGS sequence"/>
</dbReference>
<proteinExistence type="inferred from homology"/>
<reference evidence="4 5" key="1">
    <citation type="journal article" date="2016" name="Nat. Commun.">
        <title>Thousands of microbial genomes shed light on interconnected biogeochemical processes in an aquifer system.</title>
        <authorList>
            <person name="Anantharaman K."/>
            <person name="Brown C.T."/>
            <person name="Hug L.A."/>
            <person name="Sharon I."/>
            <person name="Castelle C.J."/>
            <person name="Probst A.J."/>
            <person name="Thomas B.C."/>
            <person name="Singh A."/>
            <person name="Wilkins M.J."/>
            <person name="Karaoz U."/>
            <person name="Brodie E.L."/>
            <person name="Williams K.H."/>
            <person name="Hubbard S.S."/>
            <person name="Banfield J.F."/>
        </authorList>
    </citation>
    <scope>NUCLEOTIDE SEQUENCE [LARGE SCALE GENOMIC DNA]</scope>
</reference>
<dbReference type="Pfam" id="PF17782">
    <property type="entry name" value="WHD_DprA"/>
    <property type="match status" value="1"/>
</dbReference>
<dbReference type="Gene3D" id="3.40.50.450">
    <property type="match status" value="1"/>
</dbReference>
<feature type="domain" description="Smf/DprA SLOG" evidence="2">
    <location>
        <begin position="82"/>
        <end position="291"/>
    </location>
</feature>
<dbReference type="InterPro" id="IPR057666">
    <property type="entry name" value="DrpA_SLOG"/>
</dbReference>
<organism evidence="4 5">
    <name type="scientific">Candidatus Doudnabacteria bacterium RIFCSPLOWO2_01_FULL_44_21</name>
    <dbReference type="NCBI Taxonomy" id="1817841"/>
    <lineage>
        <taxon>Bacteria</taxon>
        <taxon>Candidatus Doudnaibacteriota</taxon>
    </lineage>
</organism>
<comment type="caution">
    <text evidence="4">The sequence shown here is derived from an EMBL/GenBank/DDBJ whole genome shotgun (WGS) entry which is preliminary data.</text>
</comment>
<comment type="similarity">
    <text evidence="1">Belongs to the DprA/Smf family.</text>
</comment>
<dbReference type="InterPro" id="IPR003488">
    <property type="entry name" value="DprA"/>
</dbReference>
<evidence type="ECO:0000256" key="1">
    <source>
        <dbReference type="ARBA" id="ARBA00006525"/>
    </source>
</evidence>
<sequence length="363" mass="39252">MHLLEAKIFANALNLIPQFGPVRLARLLEHFGSWQKAWAAHPRLYIKAGVSDKIIDQIIARKDKINPEQSFAALSRLKIEVVLEVENAYPQLLKEITASPPLLYVRGNKELLNSTTVAVVGTRKISLYGKQVCEELGSGLALNNITVVSGLAFGVDAEILNSTVKNEGMGIAVLATDLDNSSISPRSNFQLSQKIAATGCLVSEYPLGADVQKQNFPIRNRIIAGLSLATVVVEADIESGALITANFALEQNREVFAVPGSIFSQVSRGTNELIRKGAHVAGSVANILEELNLSAEVTAEPIMSAVSAEERLVLDRLSREPVHLEDLIRSVKLSAAVANATLTMLEMKGRVKNLGGGKYIKIR</sequence>
<dbReference type="InterPro" id="IPR036388">
    <property type="entry name" value="WH-like_DNA-bd_sf"/>
</dbReference>